<keyword evidence="2" id="KW-1185">Reference proteome</keyword>
<dbReference type="AlphaFoldDB" id="A0AAV0ANC1"/>
<dbReference type="EMBL" id="CALTRL010000773">
    <property type="protein sequence ID" value="CAH7669625.1"/>
    <property type="molecule type" value="Genomic_DNA"/>
</dbReference>
<comment type="caution">
    <text evidence="1">The sequence shown here is derived from an EMBL/GenBank/DDBJ whole genome shotgun (WGS) entry which is preliminary data.</text>
</comment>
<accession>A0AAV0ANC1</accession>
<gene>
    <name evidence="1" type="ORF">PPACK8108_LOCUS4266</name>
</gene>
<protein>
    <submittedName>
        <fullName evidence="1">Uncharacterized protein</fullName>
    </submittedName>
</protein>
<dbReference type="Proteomes" id="UP001153365">
    <property type="component" value="Unassembled WGS sequence"/>
</dbReference>
<evidence type="ECO:0000313" key="2">
    <source>
        <dbReference type="Proteomes" id="UP001153365"/>
    </source>
</evidence>
<reference evidence="1" key="1">
    <citation type="submission" date="2022-06" db="EMBL/GenBank/DDBJ databases">
        <authorList>
            <consortium name="SYNGENTA / RWTH Aachen University"/>
        </authorList>
    </citation>
    <scope>NUCLEOTIDE SEQUENCE</scope>
</reference>
<sequence length="102" mass="11042">MQSVLDWMRAGLFEGMGSMEEDTDRAGVEAAGSGGRRSWNGDDGDIIRAGGGCGGKFGKRQGPKGVERRFLLDFLGFEEGVTVEENGCCHWKEEQKLGAKDL</sequence>
<evidence type="ECO:0000313" key="1">
    <source>
        <dbReference type="EMBL" id="CAH7669625.1"/>
    </source>
</evidence>
<organism evidence="1 2">
    <name type="scientific">Phakopsora pachyrhizi</name>
    <name type="common">Asian soybean rust disease fungus</name>
    <dbReference type="NCBI Taxonomy" id="170000"/>
    <lineage>
        <taxon>Eukaryota</taxon>
        <taxon>Fungi</taxon>
        <taxon>Dikarya</taxon>
        <taxon>Basidiomycota</taxon>
        <taxon>Pucciniomycotina</taxon>
        <taxon>Pucciniomycetes</taxon>
        <taxon>Pucciniales</taxon>
        <taxon>Phakopsoraceae</taxon>
        <taxon>Phakopsora</taxon>
    </lineage>
</organism>
<name>A0AAV0ANC1_PHAPC</name>
<proteinExistence type="predicted"/>